<evidence type="ECO:0000259" key="2">
    <source>
        <dbReference type="Pfam" id="PF03865"/>
    </source>
</evidence>
<dbReference type="PANTHER" id="PTHR34597:SF6">
    <property type="entry name" value="BLR6126 PROTEIN"/>
    <property type="match status" value="1"/>
</dbReference>
<dbReference type="InterPro" id="IPR051544">
    <property type="entry name" value="TPS_OM_transporter"/>
</dbReference>
<dbReference type="Gene3D" id="2.40.160.50">
    <property type="entry name" value="membrane protein fhac: a member of the omp85/tpsb transporter family"/>
    <property type="match status" value="1"/>
</dbReference>
<evidence type="ECO:0000256" key="1">
    <source>
        <dbReference type="SAM" id="SignalP"/>
    </source>
</evidence>
<dbReference type="GO" id="GO:0046819">
    <property type="term" value="P:protein secretion by the type V secretion system"/>
    <property type="evidence" value="ECO:0007669"/>
    <property type="project" value="TreeGrafter"/>
</dbReference>
<name>A0A212LTR2_9FIRM</name>
<keyword evidence="1" id="KW-0732">Signal</keyword>
<reference evidence="3" key="1">
    <citation type="submission" date="2016-08" db="EMBL/GenBank/DDBJ databases">
        <authorList>
            <person name="Seilhamer J.J."/>
        </authorList>
    </citation>
    <scope>NUCLEOTIDE SEQUENCE</scope>
    <source>
        <strain evidence="3">86</strain>
    </source>
</reference>
<dbReference type="AlphaFoldDB" id="A0A212LTR2"/>
<evidence type="ECO:0000313" key="3">
    <source>
        <dbReference type="EMBL" id="SCM80912.1"/>
    </source>
</evidence>
<dbReference type="InterPro" id="IPR005565">
    <property type="entry name" value="Hemolysn_activator_HlyB_C"/>
</dbReference>
<feature type="signal peptide" evidence="1">
    <location>
        <begin position="1"/>
        <end position="36"/>
    </location>
</feature>
<gene>
    <name evidence="3" type="ORF">KL86SPO_31090</name>
</gene>
<feature type="chain" id="PRO_5012578057" description="Haemolysin activator HlyB C-terminal domain-containing protein" evidence="1">
    <location>
        <begin position="37"/>
        <end position="461"/>
    </location>
</feature>
<protein>
    <recommendedName>
        <fullName evidence="2">Haemolysin activator HlyB C-terminal domain-containing protein</fullName>
    </recommendedName>
</protein>
<proteinExistence type="predicted"/>
<dbReference type="EMBL" id="FMJE01000003">
    <property type="protein sequence ID" value="SCM80912.1"/>
    <property type="molecule type" value="Genomic_DNA"/>
</dbReference>
<feature type="domain" description="Haemolysin activator HlyB C-terminal" evidence="2">
    <location>
        <begin position="105"/>
        <end position="421"/>
    </location>
</feature>
<dbReference type="Pfam" id="PF03865">
    <property type="entry name" value="ShlB"/>
    <property type="match status" value="1"/>
</dbReference>
<accession>A0A212LTR2</accession>
<dbReference type="GO" id="GO:0008320">
    <property type="term" value="F:protein transmembrane transporter activity"/>
    <property type="evidence" value="ECO:0007669"/>
    <property type="project" value="TreeGrafter"/>
</dbReference>
<dbReference type="RefSeq" id="WP_288184102.1">
    <property type="nucleotide sequence ID" value="NZ_LT608335.1"/>
</dbReference>
<dbReference type="PANTHER" id="PTHR34597">
    <property type="entry name" value="SLR1661 PROTEIN"/>
    <property type="match status" value="1"/>
</dbReference>
<organism evidence="3">
    <name type="scientific">uncultured Sporomusa sp</name>
    <dbReference type="NCBI Taxonomy" id="307249"/>
    <lineage>
        <taxon>Bacteria</taxon>
        <taxon>Bacillati</taxon>
        <taxon>Bacillota</taxon>
        <taxon>Negativicutes</taxon>
        <taxon>Selenomonadales</taxon>
        <taxon>Sporomusaceae</taxon>
        <taxon>Sporomusa</taxon>
        <taxon>environmental samples</taxon>
    </lineage>
</organism>
<sequence>MQKKIRKRLFKKLVVSVGLVCSLWAESLSGMTPAEASETPAIQTVMVHDVTYSGNGKLSKTQIDWLLPELKTGSVNVAALSRQIQLVNDSGAANLAVKFVADKSGQTTAVVTVKEVKTEHFLFRTDNTGNDYTGDYRTSLTYVNTNTSNRADTLGIAYVTSPNHMSDVTQAALFYRQILPKAGDSLYFSYSYSDVDMGQIASFGALSMNATGKGHAYGLHYQHNLNYGVNKRNWLDFGVDYKDYNNAQNFAINGTPIFKQGTDFTVTTLGLTYGGSVRDTAKVTSYSLGYVTNVNGDEDKYNNYRTGSDKSFGIVKAGISHQYKMGRDWLGSFRLNGQYTRDNLVTTEQLGAGGMYSVRGFDERAISADNGYIASIEFYSPEVAKGQRFVIFSDMGHLYNNQANIGELKNDTIASVGVGYRYTDSVNGWSGSLDYAHVVDDIENRNDQDSGKWHVSLSKKF</sequence>
<dbReference type="GO" id="GO:0098046">
    <property type="term" value="C:type V protein secretion system complex"/>
    <property type="evidence" value="ECO:0007669"/>
    <property type="project" value="TreeGrafter"/>
</dbReference>